<dbReference type="CDD" id="cd07990">
    <property type="entry name" value="LPLAT_LCLAT1-like"/>
    <property type="match status" value="1"/>
</dbReference>
<dbReference type="RefSeq" id="XP_033398785.1">
    <property type="nucleotide sequence ID" value="XM_033538957.1"/>
</dbReference>
<dbReference type="AlphaFoldDB" id="A0A6A6BI21"/>
<keyword evidence="5" id="KW-0472">Membrane</keyword>
<evidence type="ECO:0000313" key="8">
    <source>
        <dbReference type="Proteomes" id="UP000799438"/>
    </source>
</evidence>
<protein>
    <recommendedName>
        <fullName evidence="6">Phospholipid/glycerol acyltransferase domain-containing protein</fullName>
    </recommendedName>
</protein>
<keyword evidence="2" id="KW-0808">Transferase</keyword>
<dbReference type="GO" id="GO:0005783">
    <property type="term" value="C:endoplasmic reticulum"/>
    <property type="evidence" value="ECO:0007669"/>
    <property type="project" value="TreeGrafter"/>
</dbReference>
<evidence type="ECO:0000256" key="2">
    <source>
        <dbReference type="ARBA" id="ARBA00022679"/>
    </source>
</evidence>
<feature type="region of interest" description="Disordered" evidence="4">
    <location>
        <begin position="361"/>
        <end position="381"/>
    </location>
</feature>
<proteinExistence type="inferred from homology"/>
<evidence type="ECO:0000256" key="5">
    <source>
        <dbReference type="SAM" id="Phobius"/>
    </source>
</evidence>
<dbReference type="InterPro" id="IPR002123">
    <property type="entry name" value="Plipid/glycerol_acylTrfase"/>
</dbReference>
<keyword evidence="8" id="KW-1185">Reference proteome</keyword>
<dbReference type="Proteomes" id="UP000799438">
    <property type="component" value="Unassembled WGS sequence"/>
</dbReference>
<keyword evidence="5" id="KW-1133">Transmembrane helix</keyword>
<evidence type="ECO:0000256" key="3">
    <source>
        <dbReference type="ARBA" id="ARBA00023315"/>
    </source>
</evidence>
<dbReference type="EMBL" id="ML995483">
    <property type="protein sequence ID" value="KAF2143073.1"/>
    <property type="molecule type" value="Genomic_DNA"/>
</dbReference>
<dbReference type="PANTHER" id="PTHR10983:SF16">
    <property type="entry name" value="LYSOCARDIOLIPIN ACYLTRANSFERASE 1"/>
    <property type="match status" value="1"/>
</dbReference>
<keyword evidence="3" id="KW-0012">Acyltransferase</keyword>
<dbReference type="GO" id="GO:0016746">
    <property type="term" value="F:acyltransferase activity"/>
    <property type="evidence" value="ECO:0007669"/>
    <property type="project" value="UniProtKB-KW"/>
</dbReference>
<feature type="domain" description="Phospholipid/glycerol acyltransferase" evidence="6">
    <location>
        <begin position="130"/>
        <end position="262"/>
    </location>
</feature>
<dbReference type="GO" id="GO:0036149">
    <property type="term" value="P:phosphatidylinositol acyl-chain remodeling"/>
    <property type="evidence" value="ECO:0007669"/>
    <property type="project" value="TreeGrafter"/>
</dbReference>
<dbReference type="SUPFAM" id="SSF69593">
    <property type="entry name" value="Glycerol-3-phosphate (1)-acyltransferase"/>
    <property type="match status" value="1"/>
</dbReference>
<feature type="transmembrane region" description="Helical" evidence="5">
    <location>
        <begin position="43"/>
        <end position="63"/>
    </location>
</feature>
<evidence type="ECO:0000313" key="7">
    <source>
        <dbReference type="EMBL" id="KAF2143073.1"/>
    </source>
</evidence>
<evidence type="ECO:0000259" key="6">
    <source>
        <dbReference type="SMART" id="SM00563"/>
    </source>
</evidence>
<keyword evidence="5" id="KW-0812">Transmembrane</keyword>
<accession>A0A6A6BI21</accession>
<name>A0A6A6BI21_9PEZI</name>
<comment type="similarity">
    <text evidence="1">Belongs to the 1-acyl-sn-glycerol-3-phosphate acyltransferase family.</text>
</comment>
<dbReference type="Pfam" id="PF16076">
    <property type="entry name" value="Acyltransf_C"/>
    <property type="match status" value="1"/>
</dbReference>
<dbReference type="InterPro" id="IPR032098">
    <property type="entry name" value="Acyltransf_C"/>
</dbReference>
<gene>
    <name evidence="7" type="ORF">K452DRAFT_269792</name>
</gene>
<dbReference type="OrthoDB" id="189226at2759"/>
<organism evidence="7 8">
    <name type="scientific">Aplosporella prunicola CBS 121167</name>
    <dbReference type="NCBI Taxonomy" id="1176127"/>
    <lineage>
        <taxon>Eukaryota</taxon>
        <taxon>Fungi</taxon>
        <taxon>Dikarya</taxon>
        <taxon>Ascomycota</taxon>
        <taxon>Pezizomycotina</taxon>
        <taxon>Dothideomycetes</taxon>
        <taxon>Dothideomycetes incertae sedis</taxon>
        <taxon>Botryosphaeriales</taxon>
        <taxon>Aplosporellaceae</taxon>
        <taxon>Aplosporella</taxon>
    </lineage>
</organism>
<dbReference type="SMART" id="SM00563">
    <property type="entry name" value="PlsC"/>
    <property type="match status" value="1"/>
</dbReference>
<sequence length="480" mass="53496">MDTAGLKQRHTPGEPQQVPPEPAIRQHPAGPAKHGGAKQALRMFLFGLYFFGSCICINLSQFLGAPLYLIDKDWYYAWMAVTKQHFGLLITTMTQWWSPTVVRISGDESVRGQLRQMPDGRVECDFPERLILIANHQIYTDWLYLWWIAYTARMHGHLYIILKESLKYIPIIGTGMQFFSFIFLSRRWASDKPRFQHRLQKLNGRHHGPMAGTHDVDPMWLLIFPEGTNLSHNGRVSSARWAEKSGQSDLQHALLPRTTGLLFCLQELKDTVEYLYDCTVAYEGVPRGAYGQDLFTLKSTYFEGRPPKSVNMHWRRFRIADIPVSDTAAFEQWVLARWREKDELLEEYLCTGRLPADEGVSLETKDKTRREKSNGTTKPDAVEGIRGAGWIETEVRPRNPLEFLQIFVPGLAALLLANVARVAWRLVATILAGSSAAGKAAVPSVVATAGGEVGVGAGMGATGVDAVVATATATGAAAVV</sequence>
<reference evidence="7" key="1">
    <citation type="journal article" date="2020" name="Stud. Mycol.">
        <title>101 Dothideomycetes genomes: a test case for predicting lifestyles and emergence of pathogens.</title>
        <authorList>
            <person name="Haridas S."/>
            <person name="Albert R."/>
            <person name="Binder M."/>
            <person name="Bloem J."/>
            <person name="Labutti K."/>
            <person name="Salamov A."/>
            <person name="Andreopoulos B."/>
            <person name="Baker S."/>
            <person name="Barry K."/>
            <person name="Bills G."/>
            <person name="Bluhm B."/>
            <person name="Cannon C."/>
            <person name="Castanera R."/>
            <person name="Culley D."/>
            <person name="Daum C."/>
            <person name="Ezra D."/>
            <person name="Gonzalez J."/>
            <person name="Henrissat B."/>
            <person name="Kuo A."/>
            <person name="Liang C."/>
            <person name="Lipzen A."/>
            <person name="Lutzoni F."/>
            <person name="Magnuson J."/>
            <person name="Mondo S."/>
            <person name="Nolan M."/>
            <person name="Ohm R."/>
            <person name="Pangilinan J."/>
            <person name="Park H.-J."/>
            <person name="Ramirez L."/>
            <person name="Alfaro M."/>
            <person name="Sun H."/>
            <person name="Tritt A."/>
            <person name="Yoshinaga Y."/>
            <person name="Zwiers L.-H."/>
            <person name="Turgeon B."/>
            <person name="Goodwin S."/>
            <person name="Spatafora J."/>
            <person name="Crous P."/>
            <person name="Grigoriev I."/>
        </authorList>
    </citation>
    <scope>NUCLEOTIDE SEQUENCE</scope>
    <source>
        <strain evidence="7">CBS 121167</strain>
    </source>
</reference>
<dbReference type="PANTHER" id="PTHR10983">
    <property type="entry name" value="1-ACYLGLYCEROL-3-PHOSPHATE ACYLTRANSFERASE-RELATED"/>
    <property type="match status" value="1"/>
</dbReference>
<dbReference type="GeneID" id="54296453"/>
<feature type="region of interest" description="Disordered" evidence="4">
    <location>
        <begin position="1"/>
        <end position="34"/>
    </location>
</feature>
<evidence type="ECO:0000256" key="1">
    <source>
        <dbReference type="ARBA" id="ARBA00008655"/>
    </source>
</evidence>
<evidence type="ECO:0000256" key="4">
    <source>
        <dbReference type="SAM" id="MobiDB-lite"/>
    </source>
</evidence>
<feature type="compositionally biased region" description="Basic and acidic residues" evidence="4">
    <location>
        <begin position="363"/>
        <end position="373"/>
    </location>
</feature>
<dbReference type="Pfam" id="PF01553">
    <property type="entry name" value="Acyltransferase"/>
    <property type="match status" value="1"/>
</dbReference>